<dbReference type="EMBL" id="JACSNX010000012">
    <property type="protein sequence ID" value="MBM6851540.1"/>
    <property type="molecule type" value="Genomic_DNA"/>
</dbReference>
<dbReference type="SUPFAM" id="SSF46689">
    <property type="entry name" value="Homeodomain-like"/>
    <property type="match status" value="1"/>
</dbReference>
<evidence type="ECO:0000313" key="7">
    <source>
        <dbReference type="Proteomes" id="UP000719500"/>
    </source>
</evidence>
<keyword evidence="7" id="KW-1185">Reference proteome</keyword>
<organism evidence="6 7">
    <name type="scientific">Oscillibacter valericigenes</name>
    <dbReference type="NCBI Taxonomy" id="351091"/>
    <lineage>
        <taxon>Bacteria</taxon>
        <taxon>Bacillati</taxon>
        <taxon>Bacillota</taxon>
        <taxon>Clostridia</taxon>
        <taxon>Eubacteriales</taxon>
        <taxon>Oscillospiraceae</taxon>
        <taxon>Oscillibacter</taxon>
    </lineage>
</organism>
<evidence type="ECO:0000256" key="4">
    <source>
        <dbReference type="PROSITE-ProRule" id="PRU00335"/>
    </source>
</evidence>
<evidence type="ECO:0000256" key="1">
    <source>
        <dbReference type="ARBA" id="ARBA00023015"/>
    </source>
</evidence>
<evidence type="ECO:0000256" key="3">
    <source>
        <dbReference type="ARBA" id="ARBA00023163"/>
    </source>
</evidence>
<evidence type="ECO:0000313" key="6">
    <source>
        <dbReference type="EMBL" id="MBM6851540.1"/>
    </source>
</evidence>
<feature type="domain" description="HTH tetR-type" evidence="5">
    <location>
        <begin position="10"/>
        <end position="70"/>
    </location>
</feature>
<dbReference type="InterPro" id="IPR050109">
    <property type="entry name" value="HTH-type_TetR-like_transc_reg"/>
</dbReference>
<name>A0ABS2FXC6_9FIRM</name>
<gene>
    <name evidence="6" type="ORF">H9X91_08845</name>
</gene>
<keyword evidence="3" id="KW-0804">Transcription</keyword>
<reference evidence="6 7" key="1">
    <citation type="journal article" date="2021" name="Sci. Rep.">
        <title>The distribution of antibiotic resistance genes in chicken gut microbiota commensals.</title>
        <authorList>
            <person name="Juricova H."/>
            <person name="Matiasovicova J."/>
            <person name="Kubasova T."/>
            <person name="Cejkova D."/>
            <person name="Rychlik I."/>
        </authorList>
    </citation>
    <scope>NUCLEOTIDE SEQUENCE [LARGE SCALE GENOMIC DNA]</scope>
    <source>
        <strain evidence="6 7">An411</strain>
    </source>
</reference>
<dbReference type="PROSITE" id="PS50977">
    <property type="entry name" value="HTH_TETR_2"/>
    <property type="match status" value="1"/>
</dbReference>
<dbReference type="Pfam" id="PF00440">
    <property type="entry name" value="TetR_N"/>
    <property type="match status" value="1"/>
</dbReference>
<protein>
    <submittedName>
        <fullName evidence="6">TetR family transcriptional regulator</fullName>
    </submittedName>
</protein>
<comment type="caution">
    <text evidence="6">The sequence shown here is derived from an EMBL/GenBank/DDBJ whole genome shotgun (WGS) entry which is preliminary data.</text>
</comment>
<keyword evidence="1" id="KW-0805">Transcription regulation</keyword>
<accession>A0ABS2FXC6</accession>
<proteinExistence type="predicted"/>
<feature type="DNA-binding region" description="H-T-H motif" evidence="4">
    <location>
        <begin position="33"/>
        <end position="52"/>
    </location>
</feature>
<dbReference type="PRINTS" id="PR00455">
    <property type="entry name" value="HTHTETR"/>
</dbReference>
<dbReference type="PANTHER" id="PTHR30055:SF234">
    <property type="entry name" value="HTH-TYPE TRANSCRIPTIONAL REGULATOR BETI"/>
    <property type="match status" value="1"/>
</dbReference>
<evidence type="ECO:0000259" key="5">
    <source>
        <dbReference type="PROSITE" id="PS50977"/>
    </source>
</evidence>
<keyword evidence="2 4" id="KW-0238">DNA-binding</keyword>
<sequence>MPKGSEALTNARKEEIIDACAALYETMGFRDITIRDIGARTSFTRTSIYNYFQTKEEIFLALLQREHEAWIADLEEMVRQETALTPEGFADRMACTLERRACMLKLESMNLYDMEGSSRMENLVAFKRTYGRAMKAVARCLETFFPAMTEQEVREFLYAFFPFLFGVYPYAVPTEKQRRAMALAGVEAARCSIRQLVRVFVLKMLRPFQQPPAEA</sequence>
<dbReference type="InterPro" id="IPR009057">
    <property type="entry name" value="Homeodomain-like_sf"/>
</dbReference>
<dbReference type="Proteomes" id="UP000719500">
    <property type="component" value="Unassembled WGS sequence"/>
</dbReference>
<dbReference type="InterPro" id="IPR041483">
    <property type="entry name" value="TetR_C_34"/>
</dbReference>
<evidence type="ECO:0000256" key="2">
    <source>
        <dbReference type="ARBA" id="ARBA00023125"/>
    </source>
</evidence>
<dbReference type="PANTHER" id="PTHR30055">
    <property type="entry name" value="HTH-TYPE TRANSCRIPTIONAL REGULATOR RUTR"/>
    <property type="match status" value="1"/>
</dbReference>
<dbReference type="InterPro" id="IPR001647">
    <property type="entry name" value="HTH_TetR"/>
</dbReference>
<dbReference type="Gene3D" id="1.10.357.10">
    <property type="entry name" value="Tetracycline Repressor, domain 2"/>
    <property type="match status" value="1"/>
</dbReference>
<dbReference type="Pfam" id="PF17929">
    <property type="entry name" value="TetR_C_34"/>
    <property type="match status" value="1"/>
</dbReference>
<dbReference type="RefSeq" id="WP_204804418.1">
    <property type="nucleotide sequence ID" value="NZ_JACSNX010000012.1"/>
</dbReference>